<dbReference type="Pfam" id="PF03694">
    <property type="entry name" value="Erg28"/>
    <property type="match status" value="1"/>
</dbReference>
<dbReference type="OrthoDB" id="6485510at2759"/>
<evidence type="ECO:0000256" key="1">
    <source>
        <dbReference type="ARBA" id="ARBA00004477"/>
    </source>
</evidence>
<evidence type="ECO:0000256" key="2">
    <source>
        <dbReference type="ARBA" id="ARBA00005377"/>
    </source>
</evidence>
<dbReference type="GO" id="GO:0030674">
    <property type="term" value="F:protein-macromolecule adaptor activity"/>
    <property type="evidence" value="ECO:0007669"/>
    <property type="project" value="TreeGrafter"/>
</dbReference>
<dbReference type="InParanoid" id="A0A0C3GY55"/>
<keyword evidence="10 13" id="KW-0472">Membrane</keyword>
<comment type="similarity">
    <text evidence="2">Belongs to the ERG28 family.</text>
</comment>
<dbReference type="GO" id="GO:0016126">
    <property type="term" value="P:sterol biosynthetic process"/>
    <property type="evidence" value="ECO:0007669"/>
    <property type="project" value="UniProtKB-KW"/>
</dbReference>
<accession>A0A0C3GY55</accession>
<sequence length="136" mass="14803">MNSLLPAQSGLLPYWLLLTAGASVLSTAASYSSENLGRHTYQGPASARQVTALSSRMFGTWTLLSSVTSSLAAYNIGSKEVYAIAFSTYAVAMVHLASEWLVYKTMTMRRGLFPPFAVASITTIWMAVQRGYYTAR</sequence>
<organism evidence="14 15">
    <name type="scientific">Oidiodendron maius (strain Zn)</name>
    <dbReference type="NCBI Taxonomy" id="913774"/>
    <lineage>
        <taxon>Eukaryota</taxon>
        <taxon>Fungi</taxon>
        <taxon>Dikarya</taxon>
        <taxon>Ascomycota</taxon>
        <taxon>Pezizomycotina</taxon>
        <taxon>Leotiomycetes</taxon>
        <taxon>Leotiomycetes incertae sedis</taxon>
        <taxon>Myxotrichaceae</taxon>
        <taxon>Oidiodendron</taxon>
    </lineage>
</organism>
<dbReference type="STRING" id="913774.A0A0C3GY55"/>
<evidence type="ECO:0000256" key="6">
    <source>
        <dbReference type="ARBA" id="ARBA00022955"/>
    </source>
</evidence>
<evidence type="ECO:0000313" key="15">
    <source>
        <dbReference type="Proteomes" id="UP000054321"/>
    </source>
</evidence>
<feature type="transmembrane region" description="Helical" evidence="13">
    <location>
        <begin position="82"/>
        <end position="103"/>
    </location>
</feature>
<evidence type="ECO:0000256" key="12">
    <source>
        <dbReference type="ARBA" id="ARBA00023221"/>
    </source>
</evidence>
<feature type="transmembrane region" description="Helical" evidence="13">
    <location>
        <begin position="115"/>
        <end position="133"/>
    </location>
</feature>
<evidence type="ECO:0000256" key="13">
    <source>
        <dbReference type="SAM" id="Phobius"/>
    </source>
</evidence>
<evidence type="ECO:0000256" key="9">
    <source>
        <dbReference type="ARBA" id="ARBA00023098"/>
    </source>
</evidence>
<keyword evidence="6" id="KW-0752">Steroid biosynthesis</keyword>
<evidence type="ECO:0000256" key="4">
    <source>
        <dbReference type="ARBA" id="ARBA00022692"/>
    </source>
</evidence>
<keyword evidence="7 13" id="KW-1133">Transmembrane helix</keyword>
<feature type="transmembrane region" description="Helical" evidence="13">
    <location>
        <begin position="12"/>
        <end position="31"/>
    </location>
</feature>
<reference evidence="15" key="2">
    <citation type="submission" date="2015-01" db="EMBL/GenBank/DDBJ databases">
        <title>Evolutionary Origins and Diversification of the Mycorrhizal Mutualists.</title>
        <authorList>
            <consortium name="DOE Joint Genome Institute"/>
            <consortium name="Mycorrhizal Genomics Consortium"/>
            <person name="Kohler A."/>
            <person name="Kuo A."/>
            <person name="Nagy L.G."/>
            <person name="Floudas D."/>
            <person name="Copeland A."/>
            <person name="Barry K.W."/>
            <person name="Cichocki N."/>
            <person name="Veneault-Fourrey C."/>
            <person name="LaButti K."/>
            <person name="Lindquist E.A."/>
            <person name="Lipzen A."/>
            <person name="Lundell T."/>
            <person name="Morin E."/>
            <person name="Murat C."/>
            <person name="Riley R."/>
            <person name="Ohm R."/>
            <person name="Sun H."/>
            <person name="Tunlid A."/>
            <person name="Henrissat B."/>
            <person name="Grigoriev I.V."/>
            <person name="Hibbett D.S."/>
            <person name="Martin F."/>
        </authorList>
    </citation>
    <scope>NUCLEOTIDE SEQUENCE [LARGE SCALE GENOMIC DNA]</scope>
    <source>
        <strain evidence="15">Zn</strain>
    </source>
</reference>
<comment type="subcellular location">
    <subcellularLocation>
        <location evidence="1">Endoplasmic reticulum membrane</location>
        <topology evidence="1">Multi-pass membrane protein</topology>
    </subcellularLocation>
</comment>
<dbReference type="PANTHER" id="PTHR15451:SF19">
    <property type="entry name" value="ERGOSTEROL BIOSYNTHETIC PROTEIN 28 HOMOLOG"/>
    <property type="match status" value="1"/>
</dbReference>
<dbReference type="Proteomes" id="UP000054321">
    <property type="component" value="Unassembled WGS sequence"/>
</dbReference>
<keyword evidence="12" id="KW-0753">Steroid metabolism</keyword>
<name>A0A0C3GY55_OIDMZ</name>
<keyword evidence="8" id="KW-0756">Sterol biosynthesis</keyword>
<evidence type="ECO:0000256" key="5">
    <source>
        <dbReference type="ARBA" id="ARBA00022824"/>
    </source>
</evidence>
<dbReference type="InterPro" id="IPR005352">
    <property type="entry name" value="Erg28"/>
</dbReference>
<keyword evidence="11" id="KW-1207">Sterol metabolism</keyword>
<keyword evidence="3" id="KW-0444">Lipid biosynthesis</keyword>
<dbReference type="AlphaFoldDB" id="A0A0C3GY55"/>
<gene>
    <name evidence="14" type="ORF">OIDMADRAFT_198170</name>
</gene>
<evidence type="ECO:0000256" key="3">
    <source>
        <dbReference type="ARBA" id="ARBA00022516"/>
    </source>
</evidence>
<keyword evidence="5" id="KW-0256">Endoplasmic reticulum</keyword>
<evidence type="ECO:0000256" key="10">
    <source>
        <dbReference type="ARBA" id="ARBA00023136"/>
    </source>
</evidence>
<keyword evidence="15" id="KW-1185">Reference proteome</keyword>
<evidence type="ECO:0000256" key="11">
    <source>
        <dbReference type="ARBA" id="ARBA00023166"/>
    </source>
</evidence>
<evidence type="ECO:0000256" key="8">
    <source>
        <dbReference type="ARBA" id="ARBA00023011"/>
    </source>
</evidence>
<evidence type="ECO:0008006" key="16">
    <source>
        <dbReference type="Google" id="ProtNLM"/>
    </source>
</evidence>
<keyword evidence="4 13" id="KW-0812">Transmembrane</keyword>
<keyword evidence="9" id="KW-0443">Lipid metabolism</keyword>
<dbReference type="PANTHER" id="PTHR15451">
    <property type="entry name" value="ERGOSTEROL BIOSYNTHETIC PROTEIN 28-RELATED"/>
    <property type="match status" value="1"/>
</dbReference>
<protein>
    <recommendedName>
        <fullName evidence="16">Ergosterol biosynthesis protein</fullName>
    </recommendedName>
</protein>
<evidence type="ECO:0000313" key="14">
    <source>
        <dbReference type="EMBL" id="KIN01046.1"/>
    </source>
</evidence>
<dbReference type="GO" id="GO:0005789">
    <property type="term" value="C:endoplasmic reticulum membrane"/>
    <property type="evidence" value="ECO:0007669"/>
    <property type="project" value="UniProtKB-SubCell"/>
</dbReference>
<feature type="transmembrane region" description="Helical" evidence="13">
    <location>
        <begin position="58"/>
        <end position="76"/>
    </location>
</feature>
<dbReference type="HOGENOM" id="CLU_114589_0_0_1"/>
<reference evidence="14 15" key="1">
    <citation type="submission" date="2014-04" db="EMBL/GenBank/DDBJ databases">
        <authorList>
            <consortium name="DOE Joint Genome Institute"/>
            <person name="Kuo A."/>
            <person name="Martino E."/>
            <person name="Perotto S."/>
            <person name="Kohler A."/>
            <person name="Nagy L.G."/>
            <person name="Floudas D."/>
            <person name="Copeland A."/>
            <person name="Barry K.W."/>
            <person name="Cichocki N."/>
            <person name="Veneault-Fourrey C."/>
            <person name="LaButti K."/>
            <person name="Lindquist E.A."/>
            <person name="Lipzen A."/>
            <person name="Lundell T."/>
            <person name="Morin E."/>
            <person name="Murat C."/>
            <person name="Sun H."/>
            <person name="Tunlid A."/>
            <person name="Henrissat B."/>
            <person name="Grigoriev I.V."/>
            <person name="Hibbett D.S."/>
            <person name="Martin F."/>
            <person name="Nordberg H.P."/>
            <person name="Cantor M.N."/>
            <person name="Hua S.X."/>
        </authorList>
    </citation>
    <scope>NUCLEOTIDE SEQUENCE [LARGE SCALE GENOMIC DNA]</scope>
    <source>
        <strain evidence="14 15">Zn</strain>
    </source>
</reference>
<evidence type="ECO:0000256" key="7">
    <source>
        <dbReference type="ARBA" id="ARBA00022989"/>
    </source>
</evidence>
<proteinExistence type="inferred from homology"/>
<dbReference type="EMBL" id="KN832876">
    <property type="protein sequence ID" value="KIN01046.1"/>
    <property type="molecule type" value="Genomic_DNA"/>
</dbReference>